<dbReference type="EMBL" id="PQXM01000800">
    <property type="protein sequence ID" value="TGO68874.1"/>
    <property type="molecule type" value="Genomic_DNA"/>
</dbReference>
<name>A0A4Z1J6M5_9HELO</name>
<dbReference type="AlphaFoldDB" id="A0A4Z1J6M5"/>
<keyword evidence="3" id="KW-1185">Reference proteome</keyword>
<evidence type="ECO:0000313" key="3">
    <source>
        <dbReference type="Proteomes" id="UP000297229"/>
    </source>
</evidence>
<dbReference type="Proteomes" id="UP000297229">
    <property type="component" value="Unassembled WGS sequence"/>
</dbReference>
<feature type="region of interest" description="Disordered" evidence="1">
    <location>
        <begin position="19"/>
        <end position="46"/>
    </location>
</feature>
<sequence>MAAHQSYLEVISLRVTKMTSRKDYEQVQSSQGRVDPASSRGRNIDTGAAPLIEGLNEAMSVSNSFSGTKSTKSIIIKEIKETDKKGKQHSKANPE</sequence>
<evidence type="ECO:0000313" key="2">
    <source>
        <dbReference type="EMBL" id="TGO68874.1"/>
    </source>
</evidence>
<evidence type="ECO:0000256" key="1">
    <source>
        <dbReference type="SAM" id="MobiDB-lite"/>
    </source>
</evidence>
<organism evidence="2 3">
    <name type="scientific">Botrytis elliptica</name>
    <dbReference type="NCBI Taxonomy" id="278938"/>
    <lineage>
        <taxon>Eukaryota</taxon>
        <taxon>Fungi</taxon>
        <taxon>Dikarya</taxon>
        <taxon>Ascomycota</taxon>
        <taxon>Pezizomycotina</taxon>
        <taxon>Leotiomycetes</taxon>
        <taxon>Helotiales</taxon>
        <taxon>Sclerotiniaceae</taxon>
        <taxon>Botrytis</taxon>
    </lineage>
</organism>
<accession>A0A4Z1J6M5</accession>
<comment type="caution">
    <text evidence="2">The sequence shown here is derived from an EMBL/GenBank/DDBJ whole genome shotgun (WGS) entry which is preliminary data.</text>
</comment>
<protein>
    <submittedName>
        <fullName evidence="2">Uncharacterized protein</fullName>
    </submittedName>
</protein>
<reference evidence="2 3" key="1">
    <citation type="submission" date="2017-12" db="EMBL/GenBank/DDBJ databases">
        <title>Comparative genomics of Botrytis spp.</title>
        <authorList>
            <person name="Valero-Jimenez C.A."/>
            <person name="Tapia P."/>
            <person name="Veloso J."/>
            <person name="Silva-Moreno E."/>
            <person name="Staats M."/>
            <person name="Valdes J.H."/>
            <person name="Van Kan J.A.L."/>
        </authorList>
    </citation>
    <scope>NUCLEOTIDE SEQUENCE [LARGE SCALE GENOMIC DNA]</scope>
    <source>
        <strain evidence="2 3">Be9601</strain>
    </source>
</reference>
<gene>
    <name evidence="2" type="ORF">BELL_0802g00010</name>
</gene>
<proteinExistence type="predicted"/>